<protein>
    <recommendedName>
        <fullName evidence="1">Dynein heavy chain AAA module D4 domain-containing protein</fullName>
    </recommendedName>
</protein>
<dbReference type="InterPro" id="IPR027417">
    <property type="entry name" value="P-loop_NTPase"/>
</dbReference>
<sequence length="262" mass="30190">MTEWRDDMRKLLMSAGCDDKNMVFLFPDTQIANENFLEDVSSMLNTGEVPNLYANEDRMDILEKCSKMASADGKTGPNEVFAWYVENCRKNLHIVLAMSPIGDKFRKRLRMFPSLVNCCTIDWFMEWPPDALTAVAMQFLKTQEMPENVLNGVVKIMVDMQTSVSTLTERFLSELRRHYYVTPTSYLELINSFIQMLKQQRHVVSQAKWRYDVGLEKLADTASQVATMQKELEDLQPNLEKAAKETSEMMILVEKQQGEAAE</sequence>
<dbReference type="Proteomes" id="UP000553632">
    <property type="component" value="Unassembled WGS sequence"/>
</dbReference>
<feature type="non-terminal residue" evidence="2">
    <location>
        <position position="1"/>
    </location>
</feature>
<dbReference type="PANTHER" id="PTHR22878">
    <property type="entry name" value="DYNEIN HEAVY CHAIN 6, AXONEMAL-LIKE-RELATED"/>
    <property type="match status" value="1"/>
</dbReference>
<dbReference type="AlphaFoldDB" id="A0A7J6SAU2"/>
<proteinExistence type="predicted"/>
<dbReference type="GO" id="GO:0045505">
    <property type="term" value="F:dynein intermediate chain binding"/>
    <property type="evidence" value="ECO:0007669"/>
    <property type="project" value="InterPro"/>
</dbReference>
<dbReference type="OMA" id="PLPICHG"/>
<reference evidence="2 3" key="1">
    <citation type="submission" date="2020-04" db="EMBL/GenBank/DDBJ databases">
        <title>Perkinsus olseni comparative genomics.</title>
        <authorList>
            <person name="Bogema D.R."/>
        </authorList>
    </citation>
    <scope>NUCLEOTIDE SEQUENCE [LARGE SCALE GENOMIC DNA]</scope>
    <source>
        <strain evidence="2 3">ATCC PRA-207</strain>
    </source>
</reference>
<dbReference type="SUPFAM" id="SSF52540">
    <property type="entry name" value="P-loop containing nucleoside triphosphate hydrolases"/>
    <property type="match status" value="1"/>
</dbReference>
<dbReference type="GO" id="GO:0007018">
    <property type="term" value="P:microtubule-based movement"/>
    <property type="evidence" value="ECO:0007669"/>
    <property type="project" value="InterPro"/>
</dbReference>
<accession>A0A7J6SAU2</accession>
<comment type="caution">
    <text evidence="2">The sequence shown here is derived from an EMBL/GenBank/DDBJ whole genome shotgun (WGS) entry which is preliminary data.</text>
</comment>
<gene>
    <name evidence="2" type="ORF">FOZ63_007694</name>
</gene>
<dbReference type="GO" id="GO:0051959">
    <property type="term" value="F:dynein light intermediate chain binding"/>
    <property type="evidence" value="ECO:0007669"/>
    <property type="project" value="InterPro"/>
</dbReference>
<dbReference type="Gene3D" id="1.20.920.20">
    <property type="match status" value="1"/>
</dbReference>
<dbReference type="Pfam" id="PF12780">
    <property type="entry name" value="AAA_8"/>
    <property type="match status" value="1"/>
</dbReference>
<feature type="domain" description="Dynein heavy chain AAA module D4" evidence="1">
    <location>
        <begin position="1"/>
        <end position="196"/>
    </location>
</feature>
<dbReference type="GO" id="GO:0030286">
    <property type="term" value="C:dynein complex"/>
    <property type="evidence" value="ECO:0007669"/>
    <property type="project" value="InterPro"/>
</dbReference>
<name>A0A7J6SAU2_PEROL</name>
<keyword evidence="3" id="KW-1185">Reference proteome</keyword>
<dbReference type="InterPro" id="IPR026983">
    <property type="entry name" value="DHC"/>
</dbReference>
<evidence type="ECO:0000313" key="2">
    <source>
        <dbReference type="EMBL" id="KAF4730028.1"/>
    </source>
</evidence>
<dbReference type="Gene3D" id="3.40.50.300">
    <property type="entry name" value="P-loop containing nucleotide triphosphate hydrolases"/>
    <property type="match status" value="1"/>
</dbReference>
<evidence type="ECO:0000259" key="1">
    <source>
        <dbReference type="Pfam" id="PF12780"/>
    </source>
</evidence>
<dbReference type="EMBL" id="JABANO010019534">
    <property type="protein sequence ID" value="KAF4730028.1"/>
    <property type="molecule type" value="Genomic_DNA"/>
</dbReference>
<organism evidence="2 3">
    <name type="scientific">Perkinsus olseni</name>
    <name type="common">Perkinsus atlanticus</name>
    <dbReference type="NCBI Taxonomy" id="32597"/>
    <lineage>
        <taxon>Eukaryota</taxon>
        <taxon>Sar</taxon>
        <taxon>Alveolata</taxon>
        <taxon>Perkinsozoa</taxon>
        <taxon>Perkinsea</taxon>
        <taxon>Perkinsida</taxon>
        <taxon>Perkinsidae</taxon>
        <taxon>Perkinsus</taxon>
    </lineage>
</organism>
<dbReference type="InterPro" id="IPR024317">
    <property type="entry name" value="Dynein_heavy_chain_D4_dom"/>
</dbReference>
<dbReference type="PANTHER" id="PTHR22878:SF70">
    <property type="entry name" value="DYNEIN HEAVY CHAIN 2, AXONEMAL"/>
    <property type="match status" value="1"/>
</dbReference>
<evidence type="ECO:0000313" key="3">
    <source>
        <dbReference type="Proteomes" id="UP000553632"/>
    </source>
</evidence>